<dbReference type="InterPro" id="IPR036389">
    <property type="entry name" value="RNase_III_sf"/>
</dbReference>
<accession>A0ABT1G0T4</accession>
<dbReference type="RefSeq" id="WP_253575294.1">
    <property type="nucleotide sequence ID" value="NZ_JAMFTQ010000001.1"/>
</dbReference>
<evidence type="ECO:0000256" key="6">
    <source>
        <dbReference type="ARBA" id="ARBA00022801"/>
    </source>
</evidence>
<feature type="binding site" evidence="8">
    <location>
        <position position="137"/>
    </location>
    <ligand>
        <name>Mg(2+)</name>
        <dbReference type="ChEBI" id="CHEBI:18420"/>
    </ligand>
</feature>
<dbReference type="PROSITE" id="PS50142">
    <property type="entry name" value="RNASE_3_2"/>
    <property type="match status" value="1"/>
</dbReference>
<dbReference type="InterPro" id="IPR014720">
    <property type="entry name" value="dsRBD_dom"/>
</dbReference>
<dbReference type="PROSITE" id="PS50137">
    <property type="entry name" value="DS_RBD"/>
    <property type="match status" value="1"/>
</dbReference>
<evidence type="ECO:0000259" key="10">
    <source>
        <dbReference type="PROSITE" id="PS50142"/>
    </source>
</evidence>
<evidence type="ECO:0000256" key="2">
    <source>
        <dbReference type="ARBA" id="ARBA00010183"/>
    </source>
</evidence>
<dbReference type="GO" id="GO:0004525">
    <property type="term" value="F:ribonuclease III activity"/>
    <property type="evidence" value="ECO:0007669"/>
    <property type="project" value="UniProtKB-EC"/>
</dbReference>
<keyword evidence="3 8" id="KW-0507">mRNA processing</keyword>
<feature type="active site" evidence="8">
    <location>
        <position position="140"/>
    </location>
</feature>
<dbReference type="InterPro" id="IPR000999">
    <property type="entry name" value="RNase_III_dom"/>
</dbReference>
<dbReference type="SUPFAM" id="SSF69065">
    <property type="entry name" value="RNase III domain-like"/>
    <property type="match status" value="1"/>
</dbReference>
<dbReference type="InterPro" id="IPR011907">
    <property type="entry name" value="RNase_III"/>
</dbReference>
<comment type="caution">
    <text evidence="11">The sequence shown here is derived from an EMBL/GenBank/DDBJ whole genome shotgun (WGS) entry which is preliminary data.</text>
</comment>
<comment type="subcellular location">
    <subcellularLocation>
        <location evidence="8">Cytoplasm</location>
    </subcellularLocation>
</comment>
<keyword evidence="4 8" id="KW-0540">Nuclease</keyword>
<dbReference type="SUPFAM" id="SSF54768">
    <property type="entry name" value="dsRNA-binding domain-like"/>
    <property type="match status" value="1"/>
</dbReference>
<dbReference type="Gene3D" id="3.30.160.20">
    <property type="match status" value="1"/>
</dbReference>
<reference evidence="11" key="1">
    <citation type="submission" date="2022-05" db="EMBL/GenBank/DDBJ databases">
        <title>Corynebacterium sp. TA-R-1 sp. nov., isolated from human feces.</title>
        <authorList>
            <person name="Shamsuzzaman M."/>
            <person name="Dahal R.H."/>
        </authorList>
    </citation>
    <scope>NUCLEOTIDE SEQUENCE</scope>
    <source>
        <strain evidence="11">TA-R-1</strain>
    </source>
</reference>
<evidence type="ECO:0000256" key="1">
    <source>
        <dbReference type="ARBA" id="ARBA00000109"/>
    </source>
</evidence>
<protein>
    <recommendedName>
        <fullName evidence="8">Ribonuclease 3</fullName>
        <ecNumber evidence="8">3.1.26.3</ecNumber>
    </recommendedName>
    <alternativeName>
        <fullName evidence="8">Ribonuclease III</fullName>
        <shortName evidence="8">RNase III</shortName>
    </alternativeName>
</protein>
<comment type="cofactor">
    <cofactor evidence="8">
        <name>Mg(2+)</name>
        <dbReference type="ChEBI" id="CHEBI:18420"/>
    </cofactor>
</comment>
<feature type="domain" description="RNase III" evidence="10">
    <location>
        <begin position="32"/>
        <end position="151"/>
    </location>
</feature>
<dbReference type="SMART" id="SM00535">
    <property type="entry name" value="RIBOc"/>
    <property type="match status" value="1"/>
</dbReference>
<feature type="domain" description="DRBM" evidence="9">
    <location>
        <begin position="175"/>
        <end position="243"/>
    </location>
</feature>
<dbReference type="EMBL" id="JAMFTQ010000001">
    <property type="protein sequence ID" value="MCP1386653.1"/>
    <property type="molecule type" value="Genomic_DNA"/>
</dbReference>
<dbReference type="Pfam" id="PF00035">
    <property type="entry name" value="dsrm"/>
    <property type="match status" value="1"/>
</dbReference>
<organism evidence="11 12">
    <name type="scientific">Corynebacterium stercoris</name>
    <dbReference type="NCBI Taxonomy" id="2943490"/>
    <lineage>
        <taxon>Bacteria</taxon>
        <taxon>Bacillati</taxon>
        <taxon>Actinomycetota</taxon>
        <taxon>Actinomycetes</taxon>
        <taxon>Mycobacteriales</taxon>
        <taxon>Corynebacteriaceae</taxon>
        <taxon>Corynebacterium</taxon>
    </lineage>
</organism>
<feature type="active site" evidence="8">
    <location>
        <position position="68"/>
    </location>
</feature>
<evidence type="ECO:0000256" key="3">
    <source>
        <dbReference type="ARBA" id="ARBA00022664"/>
    </source>
</evidence>
<evidence type="ECO:0000256" key="8">
    <source>
        <dbReference type="HAMAP-Rule" id="MF_00104"/>
    </source>
</evidence>
<dbReference type="EC" id="3.1.26.3" evidence="8"/>
<dbReference type="Pfam" id="PF14622">
    <property type="entry name" value="Ribonucleas_3_3"/>
    <property type="match status" value="1"/>
</dbReference>
<dbReference type="Gene3D" id="1.10.1520.10">
    <property type="entry name" value="Ribonuclease III domain"/>
    <property type="match status" value="1"/>
</dbReference>
<evidence type="ECO:0000256" key="4">
    <source>
        <dbReference type="ARBA" id="ARBA00022722"/>
    </source>
</evidence>
<dbReference type="SMART" id="SM00358">
    <property type="entry name" value="DSRM"/>
    <property type="match status" value="1"/>
</dbReference>
<keyword evidence="5 8" id="KW-0255">Endonuclease</keyword>
<feature type="binding site" evidence="8">
    <location>
        <position position="140"/>
    </location>
    <ligand>
        <name>Mg(2+)</name>
        <dbReference type="ChEBI" id="CHEBI:18420"/>
    </ligand>
</feature>
<comment type="function">
    <text evidence="8">Digests double-stranded RNA. Involved in the processing of primary rRNA transcript to yield the immediate precursors to the large and small rRNAs (23S and 16S). Processes some mRNAs, and tRNAs when they are encoded in the rRNA operon. Processes pre-crRNA and tracrRNA of type II CRISPR loci if present in the organism.</text>
</comment>
<keyword evidence="8" id="KW-0460">Magnesium</keyword>
<keyword evidence="8" id="KW-0698">rRNA processing</keyword>
<dbReference type="CDD" id="cd10845">
    <property type="entry name" value="DSRM_RNAse_III_family"/>
    <property type="match status" value="1"/>
</dbReference>
<gene>
    <name evidence="8 11" type="primary">rnc</name>
    <name evidence="11" type="ORF">M5J20_00360</name>
</gene>
<evidence type="ECO:0000256" key="5">
    <source>
        <dbReference type="ARBA" id="ARBA00022759"/>
    </source>
</evidence>
<dbReference type="CDD" id="cd00593">
    <property type="entry name" value="RIBOc"/>
    <property type="match status" value="1"/>
</dbReference>
<evidence type="ECO:0000259" key="9">
    <source>
        <dbReference type="PROSITE" id="PS50137"/>
    </source>
</evidence>
<comment type="subunit">
    <text evidence="8">Homodimer.</text>
</comment>
<keyword evidence="8" id="KW-0479">Metal-binding</keyword>
<keyword evidence="8" id="KW-0819">tRNA processing</keyword>
<dbReference type="NCBIfam" id="TIGR02191">
    <property type="entry name" value="RNaseIII"/>
    <property type="match status" value="1"/>
</dbReference>
<dbReference type="PANTHER" id="PTHR11207:SF0">
    <property type="entry name" value="RIBONUCLEASE 3"/>
    <property type="match status" value="1"/>
</dbReference>
<comment type="similarity">
    <text evidence="2">Belongs to the ribonuclease III family.</text>
</comment>
<comment type="catalytic activity">
    <reaction evidence="1 8">
        <text>Endonucleolytic cleavage to 5'-phosphomonoester.</text>
        <dbReference type="EC" id="3.1.26.3"/>
    </reaction>
</comment>
<keyword evidence="8" id="KW-0699">rRNA-binding</keyword>
<dbReference type="PANTHER" id="PTHR11207">
    <property type="entry name" value="RIBONUCLEASE III"/>
    <property type="match status" value="1"/>
</dbReference>
<evidence type="ECO:0000313" key="12">
    <source>
        <dbReference type="Proteomes" id="UP001204000"/>
    </source>
</evidence>
<evidence type="ECO:0000313" key="11">
    <source>
        <dbReference type="EMBL" id="MCP1386653.1"/>
    </source>
</evidence>
<sequence length="256" mass="28106">MSRSRKKRQLTGDEAWAKAFGAVDHDPLIAVLGVDVEPDLLRLALTHRSFANEHGPLPNNERLEFVGDAVLGLSIANELFDRFPSKPESDLSPMRARVVSRYALADVAREIGLGEHVLVGRGEEVTGGRDKDSILADTTEALLGAIYRQHGFEVTRDVILRLFAGKLDNAHWTQDWKTVLQERVAELGGEPPVYVATSEGPEHEQVFTAEALIDAVSRGKGRGQNKKTAEQNAAREAVFFLKEHPEAVALAKRAGE</sequence>
<dbReference type="PROSITE" id="PS00517">
    <property type="entry name" value="RNASE_3_1"/>
    <property type="match status" value="1"/>
</dbReference>
<dbReference type="Proteomes" id="UP001204000">
    <property type="component" value="Unassembled WGS sequence"/>
</dbReference>
<keyword evidence="12" id="KW-1185">Reference proteome</keyword>
<keyword evidence="7 8" id="KW-0694">RNA-binding</keyword>
<proteinExistence type="inferred from homology"/>
<name>A0ABT1G0T4_9CORY</name>
<keyword evidence="6 8" id="KW-0378">Hydrolase</keyword>
<evidence type="ECO:0000256" key="7">
    <source>
        <dbReference type="ARBA" id="ARBA00022884"/>
    </source>
</evidence>
<dbReference type="HAMAP" id="MF_00104">
    <property type="entry name" value="RNase_III"/>
    <property type="match status" value="1"/>
</dbReference>
<keyword evidence="8" id="KW-0963">Cytoplasm</keyword>
<feature type="binding site" evidence="8">
    <location>
        <position position="64"/>
    </location>
    <ligand>
        <name>Mg(2+)</name>
        <dbReference type="ChEBI" id="CHEBI:18420"/>
    </ligand>
</feature>